<dbReference type="GO" id="GO:0008270">
    <property type="term" value="F:zinc ion binding"/>
    <property type="evidence" value="ECO:0007669"/>
    <property type="project" value="UniProtKB-KW"/>
</dbReference>
<dbReference type="AlphaFoldDB" id="A0A9N8DM86"/>
<sequence>MLDLFSSSSAHGSPSDGRKNGTQKRIPASLMEMRRESLATSGKYKLPTIEVGEIDNSLFGMTQQGRNTLGNNTHSSTVDALVTPRRQGPKSIKLALDQATSFLQRHSSPLLADLENEIDDSPRQQSSGGSLRGSRTTTDGATDMQSLMRTGLATPRRTEQRSLAVKPDALLMPSVSSNHSKRVSKMRSKSGDGSSPHSNGSERRRRPVRRSKSVDGDHVALATPRRGSRKPTVRKPGSSRSRRPEEEPVVDVVDSSNNTSASSWDSFANGSTTGNSSNIQKKCQPKEWLCTCGETNEGEQNFCGMCGSSQRWECSDCDFKNKCKFRFCGMCGIAKKAKGELQ</sequence>
<feature type="compositionally biased region" description="Low complexity" evidence="5">
    <location>
        <begin position="250"/>
        <end position="266"/>
    </location>
</feature>
<dbReference type="PROSITE" id="PS50199">
    <property type="entry name" value="ZF_RANBP2_2"/>
    <property type="match status" value="1"/>
</dbReference>
<feature type="compositionally biased region" description="Low complexity" evidence="5">
    <location>
        <begin position="123"/>
        <end position="138"/>
    </location>
</feature>
<dbReference type="PROSITE" id="PS01358">
    <property type="entry name" value="ZF_RANBP2_1"/>
    <property type="match status" value="1"/>
</dbReference>
<evidence type="ECO:0000313" key="7">
    <source>
        <dbReference type="EMBL" id="CAB9505652.1"/>
    </source>
</evidence>
<name>A0A9N8DM86_9STRA</name>
<feature type="region of interest" description="Disordered" evidence="5">
    <location>
        <begin position="115"/>
        <end position="278"/>
    </location>
</feature>
<evidence type="ECO:0000259" key="6">
    <source>
        <dbReference type="PROSITE" id="PS50199"/>
    </source>
</evidence>
<evidence type="ECO:0000313" key="8">
    <source>
        <dbReference type="Proteomes" id="UP001153069"/>
    </source>
</evidence>
<evidence type="ECO:0000256" key="4">
    <source>
        <dbReference type="PROSITE-ProRule" id="PRU00322"/>
    </source>
</evidence>
<feature type="compositionally biased region" description="Polar residues" evidence="5">
    <location>
        <begin position="268"/>
        <end position="278"/>
    </location>
</feature>
<evidence type="ECO:0000256" key="3">
    <source>
        <dbReference type="ARBA" id="ARBA00022833"/>
    </source>
</evidence>
<proteinExistence type="predicted"/>
<dbReference type="InterPro" id="IPR001876">
    <property type="entry name" value="Znf_RanBP2"/>
</dbReference>
<reference evidence="7" key="1">
    <citation type="submission" date="2020-06" db="EMBL/GenBank/DDBJ databases">
        <authorList>
            <consortium name="Plant Systems Biology data submission"/>
        </authorList>
    </citation>
    <scope>NUCLEOTIDE SEQUENCE</scope>
    <source>
        <strain evidence="7">D6</strain>
    </source>
</reference>
<feature type="compositionally biased region" description="Low complexity" evidence="5">
    <location>
        <begin position="1"/>
        <end position="15"/>
    </location>
</feature>
<evidence type="ECO:0000256" key="1">
    <source>
        <dbReference type="ARBA" id="ARBA00022723"/>
    </source>
</evidence>
<comment type="caution">
    <text evidence="7">The sequence shown here is derived from an EMBL/GenBank/DDBJ whole genome shotgun (WGS) entry which is preliminary data.</text>
</comment>
<dbReference type="Proteomes" id="UP001153069">
    <property type="component" value="Unassembled WGS sequence"/>
</dbReference>
<feature type="region of interest" description="Disordered" evidence="5">
    <location>
        <begin position="1"/>
        <end position="28"/>
    </location>
</feature>
<evidence type="ECO:0000256" key="2">
    <source>
        <dbReference type="ARBA" id="ARBA00022771"/>
    </source>
</evidence>
<keyword evidence="1" id="KW-0479">Metal-binding</keyword>
<gene>
    <name evidence="7" type="ORF">SEMRO_238_G095670.1</name>
</gene>
<dbReference type="EMBL" id="CAICTM010000237">
    <property type="protein sequence ID" value="CAB9505652.1"/>
    <property type="molecule type" value="Genomic_DNA"/>
</dbReference>
<feature type="domain" description="RanBP2-type" evidence="6">
    <location>
        <begin position="308"/>
        <end position="337"/>
    </location>
</feature>
<feature type="compositionally biased region" description="Polar residues" evidence="5">
    <location>
        <begin position="139"/>
        <end position="148"/>
    </location>
</feature>
<keyword evidence="2 4" id="KW-0863">Zinc-finger</keyword>
<protein>
    <recommendedName>
        <fullName evidence="6">RanBP2-type domain-containing protein</fullName>
    </recommendedName>
</protein>
<accession>A0A9N8DM86</accession>
<feature type="compositionally biased region" description="Basic residues" evidence="5">
    <location>
        <begin position="179"/>
        <end position="188"/>
    </location>
</feature>
<keyword evidence="8" id="KW-1185">Reference proteome</keyword>
<keyword evidence="3" id="KW-0862">Zinc</keyword>
<evidence type="ECO:0000256" key="5">
    <source>
        <dbReference type="SAM" id="MobiDB-lite"/>
    </source>
</evidence>
<organism evidence="7 8">
    <name type="scientific">Seminavis robusta</name>
    <dbReference type="NCBI Taxonomy" id="568900"/>
    <lineage>
        <taxon>Eukaryota</taxon>
        <taxon>Sar</taxon>
        <taxon>Stramenopiles</taxon>
        <taxon>Ochrophyta</taxon>
        <taxon>Bacillariophyta</taxon>
        <taxon>Bacillariophyceae</taxon>
        <taxon>Bacillariophycidae</taxon>
        <taxon>Naviculales</taxon>
        <taxon>Naviculaceae</taxon>
        <taxon>Seminavis</taxon>
    </lineage>
</organism>